<evidence type="ECO:0000259" key="1">
    <source>
        <dbReference type="PROSITE" id="PS50181"/>
    </source>
</evidence>
<proteinExistence type="predicted"/>
<dbReference type="InterPro" id="IPR032675">
    <property type="entry name" value="LRR_dom_sf"/>
</dbReference>
<protein>
    <recommendedName>
        <fullName evidence="1">F-box domain-containing protein</fullName>
    </recommendedName>
</protein>
<comment type="caution">
    <text evidence="2">The sequence shown here is derived from an EMBL/GenBank/DDBJ whole genome shotgun (WGS) entry which is preliminary data.</text>
</comment>
<dbReference type="SUPFAM" id="SSF52058">
    <property type="entry name" value="L domain-like"/>
    <property type="match status" value="1"/>
</dbReference>
<dbReference type="AlphaFoldDB" id="A0A8S2N4C5"/>
<dbReference type="EMBL" id="CAJOBH010004152">
    <property type="protein sequence ID" value="CAF3979634.1"/>
    <property type="molecule type" value="Genomic_DNA"/>
</dbReference>
<evidence type="ECO:0000313" key="2">
    <source>
        <dbReference type="EMBL" id="CAF3979634.1"/>
    </source>
</evidence>
<feature type="domain" description="F-box" evidence="1">
    <location>
        <begin position="2"/>
        <end position="40"/>
    </location>
</feature>
<dbReference type="Proteomes" id="UP000681967">
    <property type="component" value="Unassembled WGS sequence"/>
</dbReference>
<dbReference type="InterPro" id="IPR001810">
    <property type="entry name" value="F-box_dom"/>
</dbReference>
<dbReference type="Gene3D" id="3.80.10.10">
    <property type="entry name" value="Ribonuclease Inhibitor"/>
    <property type="match status" value="1"/>
</dbReference>
<organism evidence="2 3">
    <name type="scientific">Rotaria magnacalcarata</name>
    <dbReference type="NCBI Taxonomy" id="392030"/>
    <lineage>
        <taxon>Eukaryota</taxon>
        <taxon>Metazoa</taxon>
        <taxon>Spiralia</taxon>
        <taxon>Gnathifera</taxon>
        <taxon>Rotifera</taxon>
        <taxon>Eurotatoria</taxon>
        <taxon>Bdelloidea</taxon>
        <taxon>Philodinida</taxon>
        <taxon>Philodinidae</taxon>
        <taxon>Rotaria</taxon>
    </lineage>
</organism>
<dbReference type="PROSITE" id="PS50181">
    <property type="entry name" value="FBOX"/>
    <property type="match status" value="1"/>
</dbReference>
<sequence length="282" mass="32510">MADNFSGLPVELIHKIFDEISIVDIVTSMCLVNKWFYNVVLIYSRLRIDFSCIARRKNQFDLACSQLSTFSSRIVSLTFSDYYYSTTNIKIDRFARCITSQHTFSNLHSIRFCQIDSLTWNSIKIRLPLFVSLRSISINVIYSQNFSTLTSLVFYDLVFIWSLNHVSLGSICNTSKTIVISPIHASTRTSSIQYLTLKSIEIDLNYLFTVMPKLRKLDIDTWKPHLSPSIRISTDLQQLSIATHAISMTNIELFLSQMRHLTYLTIFANVLRGDIVDGERWA</sequence>
<accession>A0A8S2N4C5</accession>
<name>A0A8S2N4C5_9BILA</name>
<reference evidence="2" key="1">
    <citation type="submission" date="2021-02" db="EMBL/GenBank/DDBJ databases">
        <authorList>
            <person name="Nowell W R."/>
        </authorList>
    </citation>
    <scope>NUCLEOTIDE SEQUENCE</scope>
</reference>
<evidence type="ECO:0000313" key="3">
    <source>
        <dbReference type="Proteomes" id="UP000681967"/>
    </source>
</evidence>
<gene>
    <name evidence="2" type="ORF">BYL167_LOCUS12539</name>
</gene>
<dbReference type="InterPro" id="IPR036047">
    <property type="entry name" value="F-box-like_dom_sf"/>
</dbReference>
<dbReference type="SUPFAM" id="SSF81383">
    <property type="entry name" value="F-box domain"/>
    <property type="match status" value="1"/>
</dbReference>